<feature type="compositionally biased region" description="Polar residues" evidence="1">
    <location>
        <begin position="544"/>
        <end position="557"/>
    </location>
</feature>
<feature type="compositionally biased region" description="Basic and acidic residues" evidence="1">
    <location>
        <begin position="148"/>
        <end position="158"/>
    </location>
</feature>
<feature type="compositionally biased region" description="Polar residues" evidence="1">
    <location>
        <begin position="1"/>
        <end position="18"/>
    </location>
</feature>
<dbReference type="AlphaFoldDB" id="A0A836GX26"/>
<keyword evidence="3" id="KW-1185">Reference proteome</keyword>
<feature type="region of interest" description="Disordered" evidence="1">
    <location>
        <begin position="1090"/>
        <end position="1113"/>
    </location>
</feature>
<feature type="region of interest" description="Disordered" evidence="1">
    <location>
        <begin position="98"/>
        <end position="227"/>
    </location>
</feature>
<dbReference type="EMBL" id="JAFEUZ010000031">
    <property type="protein sequence ID" value="KAG5471348.1"/>
    <property type="molecule type" value="Genomic_DNA"/>
</dbReference>
<evidence type="ECO:0000256" key="1">
    <source>
        <dbReference type="SAM" id="MobiDB-lite"/>
    </source>
</evidence>
<dbReference type="OrthoDB" id="267033at2759"/>
<organism evidence="2 3">
    <name type="scientific">Leishmania martiniquensis</name>
    <dbReference type="NCBI Taxonomy" id="1580590"/>
    <lineage>
        <taxon>Eukaryota</taxon>
        <taxon>Discoba</taxon>
        <taxon>Euglenozoa</taxon>
        <taxon>Kinetoplastea</taxon>
        <taxon>Metakinetoplastina</taxon>
        <taxon>Trypanosomatida</taxon>
        <taxon>Trypanosomatidae</taxon>
        <taxon>Leishmaniinae</taxon>
        <taxon>Leishmania</taxon>
    </lineage>
</organism>
<feature type="region of interest" description="Disordered" evidence="1">
    <location>
        <begin position="518"/>
        <end position="558"/>
    </location>
</feature>
<feature type="compositionally biased region" description="Basic and acidic residues" evidence="1">
    <location>
        <begin position="421"/>
        <end position="434"/>
    </location>
</feature>
<reference evidence="3" key="1">
    <citation type="journal article" date="2021" name="Microbiol. Resour. Announc.">
        <title>LGAAP: Leishmaniinae Genome Assembly and Annotation Pipeline.</title>
        <authorList>
            <person name="Almutairi H."/>
            <person name="Urbaniak M.D."/>
            <person name="Bates M.D."/>
            <person name="Jariyapan N."/>
            <person name="Kwakye-Nuako G."/>
            <person name="Thomaz-Soccol V."/>
            <person name="Al-Salem W.S."/>
            <person name="Dillon R.J."/>
            <person name="Bates P.A."/>
            <person name="Gatherer D."/>
        </authorList>
    </citation>
    <scope>NUCLEOTIDE SEQUENCE [LARGE SCALE GENOMIC DNA]</scope>
</reference>
<feature type="region of interest" description="Disordered" evidence="1">
    <location>
        <begin position="246"/>
        <end position="279"/>
    </location>
</feature>
<reference evidence="3" key="2">
    <citation type="journal article" date="2021" name="Sci. Data">
        <title>Chromosome-scale genome sequencing, assembly and annotation of six genomes from subfamily Leishmaniinae.</title>
        <authorList>
            <person name="Almutairi H."/>
            <person name="Urbaniak M.D."/>
            <person name="Bates M.D."/>
            <person name="Jariyapan N."/>
            <person name="Kwakye-Nuako G."/>
            <person name="Thomaz Soccol V."/>
            <person name="Al-Salem W.S."/>
            <person name="Dillon R.J."/>
            <person name="Bates P.A."/>
            <person name="Gatherer D."/>
        </authorList>
    </citation>
    <scope>NUCLEOTIDE SEQUENCE [LARGE SCALE GENOMIC DNA]</scope>
</reference>
<feature type="compositionally biased region" description="Low complexity" evidence="1">
    <location>
        <begin position="198"/>
        <end position="227"/>
    </location>
</feature>
<dbReference type="Proteomes" id="UP000673552">
    <property type="component" value="Unassembled WGS sequence"/>
</dbReference>
<feature type="region of interest" description="Disordered" evidence="1">
    <location>
        <begin position="349"/>
        <end position="385"/>
    </location>
</feature>
<feature type="region of interest" description="Disordered" evidence="1">
    <location>
        <begin position="975"/>
        <end position="1024"/>
    </location>
</feature>
<feature type="compositionally biased region" description="Basic and acidic residues" evidence="1">
    <location>
        <begin position="986"/>
        <end position="997"/>
    </location>
</feature>
<feature type="compositionally biased region" description="Low complexity" evidence="1">
    <location>
        <begin position="159"/>
        <end position="170"/>
    </location>
</feature>
<proteinExistence type="predicted"/>
<feature type="region of interest" description="Disordered" evidence="1">
    <location>
        <begin position="579"/>
        <end position="609"/>
    </location>
</feature>
<feature type="region of interest" description="Disordered" evidence="1">
    <location>
        <begin position="907"/>
        <end position="931"/>
    </location>
</feature>
<name>A0A836GX26_9TRYP</name>
<feature type="compositionally biased region" description="Low complexity" evidence="1">
    <location>
        <begin position="57"/>
        <end position="83"/>
    </location>
</feature>
<feature type="region of interest" description="Disordered" evidence="1">
    <location>
        <begin position="1"/>
        <end position="83"/>
    </location>
</feature>
<feature type="compositionally biased region" description="Low complexity" evidence="1">
    <location>
        <begin position="246"/>
        <end position="262"/>
    </location>
</feature>
<gene>
    <name evidence="2" type="ORF">LSCM1_01432</name>
</gene>
<dbReference type="RefSeq" id="XP_067176322.1">
    <property type="nucleotide sequence ID" value="XM_067319043.1"/>
</dbReference>
<sequence length="1276" mass="132429">MYSGSAPQRQTCASTADTTLPKVDAGAAEQTSYTLVGTSGGPSASSTDRVLVPLSPAPSKTAGAGAAPSANATGTPSADKGGRVQALLARARVALAKTSVARESCQTDARVSSGDRAPPSVNAHDLRKGLPVPLSQAVKSHRHSNRHCCKEADEEKCSSRSSTSQRNISQKSSLTADPRADHLTLPLDASQLRGEKLSGSAAGSAESGRRVSAADTPFGRSSSRAFARGRAADTIPAAVASAVDASHSAEKSSSSPSAALRGSCERQPRPSLSITPGYPKASNAAAPSVRFIYTRSSRSCKARSPEKAQSFLVSAAKDVRSVSDRVAAALMESATAAAGVVSLTDEDADAPTTVAPAHRSLGAPPPPSCSTLPHQNEYGHHHQSRMGVPLARLTNADAPDMESQPAAPVSLEGRKGSTGKKCGDRPGKHLERTAHSSFHLASTRDFEEAPQSYLKRWRQRQEAKSLKGKTAEPISASASPDIESCATYSGLVTKGAASAAAKEGEEPSSRAATATAFGLAVGPRPHAKEPVRPLGPISMEDAKSATTLPNPSHSSPLSEVMHGTLVAQALEATLASVGCQRSSKEPGATQPKTPSATHSQTATGGAAVAEVRSDASLPCSATSVSAHPSFHSSSSSCCLTLDAAHDAAVGERIPVGRVMQSWPPLHDSPIGAIVVKSPRPSSSQPATSPGLASEAAEGTDSTSRRPPGCAFTHRPARREAVGGPAGAEKESAAPFLLGSAAETRKRFRAALERRGQRLQLQESVRSAGHVSRQPTSTEAWASMPDEGAAVPLDSYGPGQISGRRTTDISTPCSSPWKVTQGSALVFSSRVESMHSSACADRTVTPEGLSTLHLSTVASPPTEPGTDEDAPSIGERAAAETRVEPAFSADGRGRDCWSSFRITETASGKASPVLQSPQHSTDEELVGHRTASRTSGAYTSLLQWIRQNRTPSPRPAAGVPETILAVDATVRPAAVSATTETKPSAHLAERRALVDKYRRPSRNVSDAEVPNNEALQPEAGASGQAFKASLAHKSTDAWGSQRHSSSTSSMCISSLDKDKMPEKQLSLAPEHLSGQDVAEGSSLPVTSAGLPSPALSSAVTSKVKGSAATSSTLGGIGVDELDKLEQSVNALLKNYRHGKAIENGGAPSKLTAAAALMLEMPPPTQKLPGGDAKRTDATLALSADAMRDPKHGMPARGNAGEKAHVRVRHDYRSETEDEDSEWGSSGLWCGEEALHEAKPPPAFVPPLDFTLLLLPTGDSEELTRYRIPMPSAVPAPD</sequence>
<protein>
    <submittedName>
        <fullName evidence="2">Uncharacterized protein</fullName>
    </submittedName>
</protein>
<feature type="compositionally biased region" description="Polar residues" evidence="1">
    <location>
        <begin position="590"/>
        <end position="603"/>
    </location>
</feature>
<dbReference type="GeneID" id="92511555"/>
<evidence type="ECO:0000313" key="2">
    <source>
        <dbReference type="EMBL" id="KAG5471348.1"/>
    </source>
</evidence>
<accession>A0A836GX26</accession>
<feature type="region of interest" description="Disordered" evidence="1">
    <location>
        <begin position="762"/>
        <end position="782"/>
    </location>
</feature>
<comment type="caution">
    <text evidence="2">The sequence shown here is derived from an EMBL/GenBank/DDBJ whole genome shotgun (WGS) entry which is preliminary data.</text>
</comment>
<feature type="region of interest" description="Disordered" evidence="1">
    <location>
        <begin position="671"/>
        <end position="714"/>
    </location>
</feature>
<feature type="compositionally biased region" description="Polar residues" evidence="1">
    <location>
        <begin position="907"/>
        <end position="918"/>
    </location>
</feature>
<dbReference type="KEGG" id="lmat:92511555"/>
<evidence type="ECO:0000313" key="3">
    <source>
        <dbReference type="Proteomes" id="UP000673552"/>
    </source>
</evidence>
<feature type="region of interest" description="Disordered" evidence="1">
    <location>
        <begin position="398"/>
        <end position="478"/>
    </location>
</feature>
<feature type="compositionally biased region" description="Polar residues" evidence="1">
    <location>
        <begin position="29"/>
        <end position="48"/>
    </location>
</feature>